<name>B7KAX4_GLOC7</name>
<keyword evidence="2" id="KW-1185">Reference proteome</keyword>
<sequence length="238" mass="26604">MKTNYLPPILFGVLLTSTCLDFQLNTAIAQTVEGALTEEEFRKLPSWGGQNWPASKILQIKDSLVDAPVGRIVVDKHGEQECSGLICFKNPFLGPFPGRSVFISLWGSKVEGCFAEIILQQAPQRSLNIQNMIPTQLDIGVGDKIVSLPVQKETEPEGATINYQYTQNQTTYSSTWYTVRQYFVVDETAAKVLSNAPTEKLKARIRLNNKDSIIFPIGVETVKRWKQAYSFNPLCSPN</sequence>
<dbReference type="eggNOG" id="ENOG5032X5U">
    <property type="taxonomic scope" value="Bacteria"/>
</dbReference>
<proteinExistence type="predicted"/>
<protein>
    <submittedName>
        <fullName evidence="1">Uncharacterized protein</fullName>
    </submittedName>
</protein>
<evidence type="ECO:0000313" key="2">
    <source>
        <dbReference type="Proteomes" id="UP000002384"/>
    </source>
</evidence>
<organism evidence="1 2">
    <name type="scientific">Gloeothece citriformis (strain PCC 7424)</name>
    <name type="common">Cyanothece sp. (strain PCC 7424)</name>
    <dbReference type="NCBI Taxonomy" id="65393"/>
    <lineage>
        <taxon>Bacteria</taxon>
        <taxon>Bacillati</taxon>
        <taxon>Cyanobacteriota</taxon>
        <taxon>Cyanophyceae</taxon>
        <taxon>Oscillatoriophycideae</taxon>
        <taxon>Chroococcales</taxon>
        <taxon>Aphanothecaceae</taxon>
        <taxon>Gloeothece</taxon>
        <taxon>Gloeothece citriformis</taxon>
    </lineage>
</organism>
<dbReference type="OrthoDB" id="572771at2"/>
<dbReference type="STRING" id="65393.PCC7424_1646"/>
<accession>B7KAX4</accession>
<gene>
    <name evidence="1" type="ordered locus">PCC7424_1646</name>
</gene>
<dbReference type="AlphaFoldDB" id="B7KAX4"/>
<dbReference type="KEGG" id="cyc:PCC7424_1646"/>
<dbReference type="HOGENOM" id="CLU_1146288_0_0_3"/>
<dbReference type="RefSeq" id="WP_012599028.1">
    <property type="nucleotide sequence ID" value="NC_011729.1"/>
</dbReference>
<evidence type="ECO:0000313" key="1">
    <source>
        <dbReference type="EMBL" id="ACK70084.1"/>
    </source>
</evidence>
<reference evidence="2" key="1">
    <citation type="journal article" date="2011" name="MBio">
        <title>Novel metabolic attributes of the genus Cyanothece, comprising a group of unicellular nitrogen-fixing Cyanobacteria.</title>
        <authorList>
            <person name="Bandyopadhyay A."/>
            <person name="Elvitigala T."/>
            <person name="Welsh E."/>
            <person name="Stockel J."/>
            <person name="Liberton M."/>
            <person name="Min H."/>
            <person name="Sherman L.A."/>
            <person name="Pakrasi H.B."/>
        </authorList>
    </citation>
    <scope>NUCLEOTIDE SEQUENCE [LARGE SCALE GENOMIC DNA]</scope>
    <source>
        <strain evidence="2">PCC 7424</strain>
    </source>
</reference>
<dbReference type="EMBL" id="CP001291">
    <property type="protein sequence ID" value="ACK70084.1"/>
    <property type="molecule type" value="Genomic_DNA"/>
</dbReference>
<dbReference type="Proteomes" id="UP000002384">
    <property type="component" value="Chromosome"/>
</dbReference>